<name>A0AAX3ZWY6_9CAUD</name>
<evidence type="ECO:0000256" key="2">
    <source>
        <dbReference type="SAM" id="Phobius"/>
    </source>
</evidence>
<evidence type="ECO:0000313" key="4">
    <source>
        <dbReference type="Proteomes" id="UP001304187"/>
    </source>
</evidence>
<evidence type="ECO:0000256" key="1">
    <source>
        <dbReference type="SAM" id="Coils"/>
    </source>
</evidence>
<dbReference type="EMBL" id="OR420737">
    <property type="protein sequence ID" value="WMM95081.1"/>
    <property type="molecule type" value="Genomic_DNA"/>
</dbReference>
<reference evidence="3 4" key="1">
    <citation type="submission" date="2023-08" db="EMBL/GenBank/DDBJ databases">
        <authorList>
            <person name="Du S."/>
            <person name="Wu Z."/>
            <person name="Wu Y."/>
            <person name="Yang M."/>
            <person name="Shao J."/>
            <person name="Liu H."/>
            <person name="Zhao Y."/>
            <person name="Zhang Z."/>
        </authorList>
    </citation>
    <scope>NUCLEOTIDE SEQUENCE [LARGE SCALE GENOMIC DNA]</scope>
</reference>
<feature type="coiled-coil region" evidence="1">
    <location>
        <begin position="96"/>
        <end position="125"/>
    </location>
</feature>
<feature type="transmembrane region" description="Helical" evidence="2">
    <location>
        <begin position="123"/>
        <end position="147"/>
    </location>
</feature>
<keyword evidence="2" id="KW-0812">Transmembrane</keyword>
<keyword evidence="1" id="KW-0175">Coiled coil</keyword>
<dbReference type="Proteomes" id="UP001304187">
    <property type="component" value="Segment"/>
</dbReference>
<evidence type="ECO:0000313" key="3">
    <source>
        <dbReference type="EMBL" id="WMM95081.1"/>
    </source>
</evidence>
<gene>
    <name evidence="3" type="ORF">CRP171_gp42</name>
</gene>
<keyword evidence="2" id="KW-1133">Transmembrane helix</keyword>
<accession>A0AAX3ZWY6</accession>
<protein>
    <submittedName>
        <fullName evidence="3">Uncharacterized protein</fullName>
    </submittedName>
</protein>
<keyword evidence="2" id="KW-0472">Membrane</keyword>
<sequence>MLAELAAFTAAYKTVKGAVQAGRELVTVASQISTMVQSKDDLQKKLNKRKSNPFNTKAGTDLEEFLALEEIRQAEADLKQLMIYAGRAGLHADWIRFQAEARKKRKEAERQAQKEREELMENIALAIGIFVGFALVVAALAGLVWYYKGF</sequence>
<organism evidence="3 4">
    <name type="scientific">Roseobacter phage CRP-171</name>
    <dbReference type="NCBI Taxonomy" id="3072846"/>
    <lineage>
        <taxon>Viruses</taxon>
        <taxon>Duplodnaviria</taxon>
        <taxon>Heunggongvirae</taxon>
        <taxon>Uroviricota</taxon>
        <taxon>Caudoviricetes</taxon>
        <taxon>Autographivirales</taxon>
        <taxon>Autographivirales incertae sedis</taxon>
        <taxon>Oceanidvirus</taxon>
        <taxon>Oceanidvirus CRP171</taxon>
    </lineage>
</organism>
<proteinExistence type="predicted"/>
<keyword evidence="4" id="KW-1185">Reference proteome</keyword>